<comment type="caution">
    <text evidence="1">The sequence shown here is derived from an EMBL/GenBank/DDBJ whole genome shotgun (WGS) entry which is preliminary data.</text>
</comment>
<evidence type="ECO:0000313" key="2">
    <source>
        <dbReference type="Proteomes" id="UP000229554"/>
    </source>
</evidence>
<dbReference type="Proteomes" id="UP000229554">
    <property type="component" value="Unassembled WGS sequence"/>
</dbReference>
<dbReference type="AlphaFoldDB" id="A0A2M8KTG0"/>
<reference evidence="2" key="1">
    <citation type="submission" date="2017-09" db="EMBL/GenBank/DDBJ databases">
        <title>Depth-based differentiation of microbial function through sediment-hosted aquifers and enrichment of novel symbionts in the deep terrestrial subsurface.</title>
        <authorList>
            <person name="Probst A.J."/>
            <person name="Ladd B."/>
            <person name="Jarett J.K."/>
            <person name="Geller-Mcgrath D.E."/>
            <person name="Sieber C.M.K."/>
            <person name="Emerson J.B."/>
            <person name="Anantharaman K."/>
            <person name="Thomas B.C."/>
            <person name="Malmstrom R."/>
            <person name="Stieglmeier M."/>
            <person name="Klingl A."/>
            <person name="Woyke T."/>
            <person name="Ryan C.M."/>
            <person name="Banfield J.F."/>
        </authorList>
    </citation>
    <scope>NUCLEOTIDE SEQUENCE [LARGE SCALE GENOMIC DNA]</scope>
</reference>
<sequence>MSDSEKNLIDLVVSRLQVLSDDQEISVGSEGEYTKSQLIQHVKKSDALGKKFVEIELQYLQSLKDITQSVLIGE</sequence>
<gene>
    <name evidence="1" type="ORF">COU88_01005</name>
</gene>
<evidence type="ECO:0000313" key="1">
    <source>
        <dbReference type="EMBL" id="PJE63163.1"/>
    </source>
</evidence>
<name>A0A2M8KTG0_9BACT</name>
<dbReference type="EMBL" id="PFED01000043">
    <property type="protein sequence ID" value="PJE63163.1"/>
    <property type="molecule type" value="Genomic_DNA"/>
</dbReference>
<accession>A0A2M8KTG0</accession>
<protein>
    <submittedName>
        <fullName evidence="1">Uncharacterized protein</fullName>
    </submittedName>
</protein>
<organism evidence="1 2">
    <name type="scientific">Candidatus Roizmanbacteria bacterium CG10_big_fil_rev_8_21_14_0_10_39_6</name>
    <dbReference type="NCBI Taxonomy" id="1974853"/>
    <lineage>
        <taxon>Bacteria</taxon>
        <taxon>Candidatus Roizmaniibacteriota</taxon>
    </lineage>
</organism>
<proteinExistence type="predicted"/>